<accession>A0A316UIC3</accession>
<keyword evidence="3" id="KW-1185">Reference proteome</keyword>
<dbReference type="EMBL" id="KZ819678">
    <property type="protein sequence ID" value="PWN24960.1"/>
    <property type="molecule type" value="Genomic_DNA"/>
</dbReference>
<evidence type="ECO:0000313" key="3">
    <source>
        <dbReference type="Proteomes" id="UP000245884"/>
    </source>
</evidence>
<dbReference type="Proteomes" id="UP000245884">
    <property type="component" value="Unassembled WGS sequence"/>
</dbReference>
<evidence type="ECO:0000256" key="1">
    <source>
        <dbReference type="SAM" id="MobiDB-lite"/>
    </source>
</evidence>
<name>A0A316UIC3_9BASI</name>
<proteinExistence type="predicted"/>
<sequence length="377" mass="41691">MASYKAFYRHYQLPHFTTSVKGGNLTPCFEAPERPSSNYKGRSSLRNGDVRKVMERRLTYHRKLFGALGARHGLAHAYHLVLLQAADIILQSSLADLLPRGEVLLDLANDAATKCEILFGLGAWKPQREAIMKKFPSRKLRLEVREGGASSWPCATAIERPLFDKLALVVLSQRQDEPGEVTLSWPASPLPRPIYDLAYKVFALLPASSQAARLEARRNYCWTTLDPQHQSLFDGRYVMSQGGVIRLGGMLVRTFYGQDTNVAKAKQLFGSRSGLDTIAGGDAPPPGSSVPVRFNISKLRTVTQRCNFAVGMLKPRPTGGGRCKRAGVLFGDRVAAMDKIDFAGGVAKPRRLKRWSTPDFFPSLPPLPQSWPASEEP</sequence>
<protein>
    <submittedName>
        <fullName evidence="2">Uncharacterized protein</fullName>
    </submittedName>
</protein>
<dbReference type="RefSeq" id="XP_025359572.1">
    <property type="nucleotide sequence ID" value="XM_025508915.1"/>
</dbReference>
<reference evidence="2 3" key="1">
    <citation type="journal article" date="2018" name="Mol. Biol. Evol.">
        <title>Broad Genomic Sampling Reveals a Smut Pathogenic Ancestry of the Fungal Clade Ustilaginomycotina.</title>
        <authorList>
            <person name="Kijpornyongpan T."/>
            <person name="Mondo S.J."/>
            <person name="Barry K."/>
            <person name="Sandor L."/>
            <person name="Lee J."/>
            <person name="Lipzen A."/>
            <person name="Pangilinan J."/>
            <person name="LaButti K."/>
            <person name="Hainaut M."/>
            <person name="Henrissat B."/>
            <person name="Grigoriev I.V."/>
            <person name="Spatafora J.W."/>
            <person name="Aime M.C."/>
        </authorList>
    </citation>
    <scope>NUCLEOTIDE SEQUENCE [LARGE SCALE GENOMIC DNA]</scope>
    <source>
        <strain evidence="2 3">MCA 5214</strain>
    </source>
</reference>
<dbReference type="GeneID" id="37030738"/>
<feature type="region of interest" description="Disordered" evidence="1">
    <location>
        <begin position="357"/>
        <end position="377"/>
    </location>
</feature>
<organism evidence="2 3">
    <name type="scientific">Jaminaea rosea</name>
    <dbReference type="NCBI Taxonomy" id="1569628"/>
    <lineage>
        <taxon>Eukaryota</taxon>
        <taxon>Fungi</taxon>
        <taxon>Dikarya</taxon>
        <taxon>Basidiomycota</taxon>
        <taxon>Ustilaginomycotina</taxon>
        <taxon>Exobasidiomycetes</taxon>
        <taxon>Microstromatales</taxon>
        <taxon>Microstromatales incertae sedis</taxon>
        <taxon>Jaminaea</taxon>
    </lineage>
</organism>
<dbReference type="AlphaFoldDB" id="A0A316UIC3"/>
<evidence type="ECO:0000313" key="2">
    <source>
        <dbReference type="EMBL" id="PWN24960.1"/>
    </source>
</evidence>
<gene>
    <name evidence="2" type="ORF">BDZ90DRAFT_276121</name>
</gene>